<protein>
    <submittedName>
        <fullName evidence="1">Uncharacterized protein</fullName>
    </submittedName>
</protein>
<name>A0A4Y2MY40_ARAVE</name>
<organism evidence="1 2">
    <name type="scientific">Araneus ventricosus</name>
    <name type="common">Orbweaver spider</name>
    <name type="synonym">Epeira ventricosa</name>
    <dbReference type="NCBI Taxonomy" id="182803"/>
    <lineage>
        <taxon>Eukaryota</taxon>
        <taxon>Metazoa</taxon>
        <taxon>Ecdysozoa</taxon>
        <taxon>Arthropoda</taxon>
        <taxon>Chelicerata</taxon>
        <taxon>Arachnida</taxon>
        <taxon>Araneae</taxon>
        <taxon>Araneomorphae</taxon>
        <taxon>Entelegynae</taxon>
        <taxon>Araneoidea</taxon>
        <taxon>Araneidae</taxon>
        <taxon>Araneus</taxon>
    </lineage>
</organism>
<keyword evidence="2" id="KW-1185">Reference proteome</keyword>
<evidence type="ECO:0000313" key="1">
    <source>
        <dbReference type="EMBL" id="GBN31449.1"/>
    </source>
</evidence>
<evidence type="ECO:0000313" key="2">
    <source>
        <dbReference type="Proteomes" id="UP000499080"/>
    </source>
</evidence>
<dbReference type="EMBL" id="BGPR01125151">
    <property type="protein sequence ID" value="GBN31449.1"/>
    <property type="molecule type" value="Genomic_DNA"/>
</dbReference>
<dbReference type="AlphaFoldDB" id="A0A4Y2MY40"/>
<proteinExistence type="predicted"/>
<accession>A0A4Y2MY40</accession>
<dbReference type="Proteomes" id="UP000499080">
    <property type="component" value="Unassembled WGS sequence"/>
</dbReference>
<sequence>MHLWAGLDSNPLKKELFSRAFPEIKICKCTSPTFSRENSPTYTRACPYSISLLNIKYQRNLRPRLDCTNSWRRRVAVPDLTTKASHAVIGRNNTPDPPSRLWPSRSCFAPPLQFPSSLASPSSRHRSSRTSDIWRTMGGIARSISRQK</sequence>
<reference evidence="1 2" key="1">
    <citation type="journal article" date="2019" name="Sci. Rep.">
        <title>Orb-weaving spider Araneus ventricosus genome elucidates the spidroin gene catalogue.</title>
        <authorList>
            <person name="Kono N."/>
            <person name="Nakamura H."/>
            <person name="Ohtoshi R."/>
            <person name="Moran D.A.P."/>
            <person name="Shinohara A."/>
            <person name="Yoshida Y."/>
            <person name="Fujiwara M."/>
            <person name="Mori M."/>
            <person name="Tomita M."/>
            <person name="Arakawa K."/>
        </authorList>
    </citation>
    <scope>NUCLEOTIDE SEQUENCE [LARGE SCALE GENOMIC DNA]</scope>
</reference>
<gene>
    <name evidence="1" type="ORF">AVEN_13496_1</name>
</gene>
<comment type="caution">
    <text evidence="1">The sequence shown here is derived from an EMBL/GenBank/DDBJ whole genome shotgun (WGS) entry which is preliminary data.</text>
</comment>